<dbReference type="Proteomes" id="UP000308836">
    <property type="component" value="Unassembled WGS sequence"/>
</dbReference>
<gene>
    <name evidence="1" type="ORF">E5336_00840</name>
</gene>
<evidence type="ECO:0000313" key="2">
    <source>
        <dbReference type="Proteomes" id="UP000308836"/>
    </source>
</evidence>
<keyword evidence="2" id="KW-1185">Reference proteome</keyword>
<reference evidence="1" key="1">
    <citation type="submission" date="2019-04" db="EMBL/GenBank/DDBJ databases">
        <title>Microbes associate with the intestines of laboratory mice.</title>
        <authorList>
            <person name="Navarre W."/>
            <person name="Wong E."/>
            <person name="Huang K."/>
            <person name="Tropini C."/>
            <person name="Ng K."/>
            <person name="Yu B."/>
        </authorList>
    </citation>
    <scope>NUCLEOTIDE SEQUENCE</scope>
    <source>
        <strain evidence="1">NM09_H32</strain>
    </source>
</reference>
<sequence>MKVSHLTKRENEIMEIFWQSNKPLSSNDICLEAPHISKNTVQAVIRKLLSMKFIEIAGLGYNKNALTREFSPCISQAEYFDNFLVRDTSYELAANFIRHAKDIETLEKIEALIQERKQALAAE</sequence>
<accession>A0AC61RBW3</accession>
<organism evidence="1 2">
    <name type="scientific">Dubosiella muris</name>
    <dbReference type="NCBI Taxonomy" id="3038133"/>
    <lineage>
        <taxon>Bacteria</taxon>
        <taxon>Bacillati</taxon>
        <taxon>Bacillota</taxon>
        <taxon>Erysipelotrichia</taxon>
        <taxon>Erysipelotrichales</taxon>
        <taxon>Erysipelotrichaceae</taxon>
        <taxon>Dubosiella</taxon>
    </lineage>
</organism>
<comment type="caution">
    <text evidence="1">The sequence shown here is derived from an EMBL/GenBank/DDBJ whole genome shotgun (WGS) entry which is preliminary data.</text>
</comment>
<evidence type="ECO:0000313" key="1">
    <source>
        <dbReference type="EMBL" id="TGY67351.1"/>
    </source>
</evidence>
<proteinExistence type="predicted"/>
<protein>
    <submittedName>
        <fullName evidence="1">Uncharacterized protein</fullName>
    </submittedName>
</protein>
<name>A0AC61RBW3_9FIRM</name>
<dbReference type="EMBL" id="SRYG01000001">
    <property type="protein sequence ID" value="TGY67351.1"/>
    <property type="molecule type" value="Genomic_DNA"/>
</dbReference>